<name>A0A6A5T9F2_9PLEO</name>
<keyword evidence="2" id="KW-1185">Reference proteome</keyword>
<evidence type="ECO:0008006" key="3">
    <source>
        <dbReference type="Google" id="ProtNLM"/>
    </source>
</evidence>
<dbReference type="PANTHER" id="PTHR42085">
    <property type="entry name" value="F-BOX DOMAIN-CONTAINING PROTEIN"/>
    <property type="match status" value="1"/>
</dbReference>
<sequence length="608" mass="69635">MTYTSTASLLKRRQNSIRISVIGFKSTIERVRSKVNLPSSKKSSPKAFRFFELPRNIRNQIYSALFRLLIPARLVVREPNGWASFEDETFPRFTLPKFCYLNAQMYRESIPLLLENSEVVLEDISAIKILSDYLHRGSNLAFGRGITSLTFESTITWRPHATHTAQRLIEKCKSLRQIKIEIPASSCVEWVDGQLCVRQKKHIIDNLDFCCLLDCLSLEKVTLSCWGGLLEAKKLGIALDAVFEPIIMWVQHNICRGSGIALVVEHVRAIPTKRWGMFYLPVLCNPRHFSNAPPHFQFFIKVNHSRAAAETVSRHLQNGPILDRAKYFVPPWSIAIAPTAAWQMQTSPQTTMVTTSSSLPPSTSPQNVFTKLMGLPRELRDMVWKEKLKTLNLPRKVRICCHYKKGSKAKRETAVIPAFCYVNKQVFSEAVPLFFKDRNIALCGAFDVEALADFLEAHKTVRSSIRSVTFESYIAWHLCKHIPRLLQYILLLEHVQLEVETMFVTKNQGRQLEKDITAIKYNDFRLVAQVPHLKTLTLRCFNKTPQGMTGTFSMEEISKPVMKWAHDAFDKRPEVKLSIKFIESYDIAQNPGAVDDEGNLKWGWHYSS</sequence>
<protein>
    <recommendedName>
        <fullName evidence="3">F-box domain-containing protein</fullName>
    </recommendedName>
</protein>
<reference evidence="1" key="1">
    <citation type="journal article" date="2020" name="Stud. Mycol.">
        <title>101 Dothideomycetes genomes: a test case for predicting lifestyles and emergence of pathogens.</title>
        <authorList>
            <person name="Haridas S."/>
            <person name="Albert R."/>
            <person name="Binder M."/>
            <person name="Bloem J."/>
            <person name="Labutti K."/>
            <person name="Salamov A."/>
            <person name="Andreopoulos B."/>
            <person name="Baker S."/>
            <person name="Barry K."/>
            <person name="Bills G."/>
            <person name="Bluhm B."/>
            <person name="Cannon C."/>
            <person name="Castanera R."/>
            <person name="Culley D."/>
            <person name="Daum C."/>
            <person name="Ezra D."/>
            <person name="Gonzalez J."/>
            <person name="Henrissat B."/>
            <person name="Kuo A."/>
            <person name="Liang C."/>
            <person name="Lipzen A."/>
            <person name="Lutzoni F."/>
            <person name="Magnuson J."/>
            <person name="Mondo S."/>
            <person name="Nolan M."/>
            <person name="Ohm R."/>
            <person name="Pangilinan J."/>
            <person name="Park H.-J."/>
            <person name="Ramirez L."/>
            <person name="Alfaro M."/>
            <person name="Sun H."/>
            <person name="Tritt A."/>
            <person name="Yoshinaga Y."/>
            <person name="Zwiers L.-H."/>
            <person name="Turgeon B."/>
            <person name="Goodwin S."/>
            <person name="Spatafora J."/>
            <person name="Crous P."/>
            <person name="Grigoriev I."/>
        </authorList>
    </citation>
    <scope>NUCLEOTIDE SEQUENCE</scope>
    <source>
        <strain evidence="1">CBS 675.92</strain>
    </source>
</reference>
<dbReference type="AlphaFoldDB" id="A0A6A5T9F2"/>
<proteinExistence type="predicted"/>
<dbReference type="InterPro" id="IPR038883">
    <property type="entry name" value="AN11006-like"/>
</dbReference>
<dbReference type="PANTHER" id="PTHR42085:SF2">
    <property type="entry name" value="F-BOX DOMAIN-CONTAINING PROTEIN"/>
    <property type="match status" value="1"/>
</dbReference>
<evidence type="ECO:0000313" key="1">
    <source>
        <dbReference type="EMBL" id="KAF1948764.1"/>
    </source>
</evidence>
<dbReference type="OrthoDB" id="3789955at2759"/>
<organism evidence="1 2">
    <name type="scientific">Byssothecium circinans</name>
    <dbReference type="NCBI Taxonomy" id="147558"/>
    <lineage>
        <taxon>Eukaryota</taxon>
        <taxon>Fungi</taxon>
        <taxon>Dikarya</taxon>
        <taxon>Ascomycota</taxon>
        <taxon>Pezizomycotina</taxon>
        <taxon>Dothideomycetes</taxon>
        <taxon>Pleosporomycetidae</taxon>
        <taxon>Pleosporales</taxon>
        <taxon>Massarineae</taxon>
        <taxon>Massarinaceae</taxon>
        <taxon>Byssothecium</taxon>
    </lineage>
</organism>
<dbReference type="EMBL" id="ML977049">
    <property type="protein sequence ID" value="KAF1948764.1"/>
    <property type="molecule type" value="Genomic_DNA"/>
</dbReference>
<dbReference type="Proteomes" id="UP000800035">
    <property type="component" value="Unassembled WGS sequence"/>
</dbReference>
<gene>
    <name evidence="1" type="ORF">CC80DRAFT_583486</name>
</gene>
<accession>A0A6A5T9F2</accession>
<evidence type="ECO:0000313" key="2">
    <source>
        <dbReference type="Proteomes" id="UP000800035"/>
    </source>
</evidence>